<accession>A0ACC1SNK1</accession>
<protein>
    <submittedName>
        <fullName evidence="1">Uncharacterized protein</fullName>
    </submittedName>
</protein>
<evidence type="ECO:0000313" key="2">
    <source>
        <dbReference type="Proteomes" id="UP001148629"/>
    </source>
</evidence>
<dbReference type="Proteomes" id="UP001148629">
    <property type="component" value="Unassembled WGS sequence"/>
</dbReference>
<comment type="caution">
    <text evidence="1">The sequence shown here is derived from an EMBL/GenBank/DDBJ whole genome shotgun (WGS) entry which is preliminary data.</text>
</comment>
<keyword evidence="2" id="KW-1185">Reference proteome</keyword>
<name>A0ACC1SNK1_9HYPO</name>
<gene>
    <name evidence="1" type="ORF">NM208_g3686</name>
</gene>
<dbReference type="EMBL" id="JANRMS010000255">
    <property type="protein sequence ID" value="KAJ3543226.1"/>
    <property type="molecule type" value="Genomic_DNA"/>
</dbReference>
<organism evidence="1 2">
    <name type="scientific">Fusarium decemcellulare</name>
    <dbReference type="NCBI Taxonomy" id="57161"/>
    <lineage>
        <taxon>Eukaryota</taxon>
        <taxon>Fungi</taxon>
        <taxon>Dikarya</taxon>
        <taxon>Ascomycota</taxon>
        <taxon>Pezizomycotina</taxon>
        <taxon>Sordariomycetes</taxon>
        <taxon>Hypocreomycetidae</taxon>
        <taxon>Hypocreales</taxon>
        <taxon>Nectriaceae</taxon>
        <taxon>Fusarium</taxon>
        <taxon>Fusarium decemcellulare species complex</taxon>
    </lineage>
</organism>
<proteinExistence type="predicted"/>
<reference evidence="1" key="1">
    <citation type="submission" date="2022-08" db="EMBL/GenBank/DDBJ databases">
        <title>Genome Sequence of Fusarium decemcellulare.</title>
        <authorList>
            <person name="Buettner E."/>
        </authorList>
    </citation>
    <scope>NUCLEOTIDE SEQUENCE</scope>
    <source>
        <strain evidence="1">Babe19</strain>
    </source>
</reference>
<sequence>MLPELVSFFPTGFCEINWAKRITSDHLISPQIPSVQSEIATTAIMLGLSKMMLLICLVAALNCATIGYDASMMSSLNILSEFQTRFDIDTNLKGLLTAAQNLGSIVAGFFVGTIVDKRGRKGGILVASLIVLVSCILHSTATTKAQLFVARILIGVAKSVDVAAVPTYLVELAPPTRRGFVAGLYWACWLLGAILSSAVGYGARSISGNWSWRLICICMAGPALSCIISLFFIPESPRWLLSQGRDREALTVLAKFHGKGDESHPLVVAQYREIRESIAFEQENQFDSYIAWWKAFVAVKANLYRAFILITLGVFEQTIGSSIITFYLSSVLDLAGITSEKEQFAINVSQNCVAFLSALVGICFIDRVGRIPMLVGGTTLCAAVLATTAGLTARETDNSNGRQGIIAMIFLFQIGYSSTWTPLSFSYCAEILNFTIRAKGMAFYIVGVVWNLFVATVVFFTYLETSGLTLEQIDQRFNGVPRNQLVDITEVYNGTKPISDGEIVQDPSSIEDDKITKV</sequence>
<evidence type="ECO:0000313" key="1">
    <source>
        <dbReference type="EMBL" id="KAJ3543226.1"/>
    </source>
</evidence>